<keyword evidence="2" id="KW-1185">Reference proteome</keyword>
<dbReference type="InterPro" id="IPR029058">
    <property type="entry name" value="AB_hydrolase_fold"/>
</dbReference>
<organism evidence="1 2">
    <name type="scientific">Ramlibacter monticola</name>
    <dbReference type="NCBI Taxonomy" id="1926872"/>
    <lineage>
        <taxon>Bacteria</taxon>
        <taxon>Pseudomonadati</taxon>
        <taxon>Pseudomonadota</taxon>
        <taxon>Betaproteobacteria</taxon>
        <taxon>Burkholderiales</taxon>
        <taxon>Comamonadaceae</taxon>
        <taxon>Ramlibacter</taxon>
    </lineage>
</organism>
<dbReference type="Pfam" id="PF11339">
    <property type="entry name" value="DUF3141"/>
    <property type="match status" value="1"/>
</dbReference>
<evidence type="ECO:0000313" key="1">
    <source>
        <dbReference type="EMBL" id="MBL0391207.1"/>
    </source>
</evidence>
<gene>
    <name evidence="1" type="ORF">JJ685_08660</name>
</gene>
<proteinExistence type="predicted"/>
<dbReference type="Gene3D" id="3.40.50.1820">
    <property type="entry name" value="alpha/beta hydrolase"/>
    <property type="match status" value="1"/>
</dbReference>
<dbReference type="AlphaFoldDB" id="A0A936Z0C7"/>
<comment type="caution">
    <text evidence="1">The sequence shown here is derived from an EMBL/GenBank/DDBJ whole genome shotgun (WGS) entry which is preliminary data.</text>
</comment>
<name>A0A936Z0C7_9BURK</name>
<dbReference type="InterPro" id="IPR024501">
    <property type="entry name" value="DUF3141"/>
</dbReference>
<dbReference type="RefSeq" id="WP_201673854.1">
    <property type="nucleotide sequence ID" value="NZ_JAEQNE010000002.1"/>
</dbReference>
<dbReference type="Proteomes" id="UP000599109">
    <property type="component" value="Unassembled WGS sequence"/>
</dbReference>
<dbReference type="PANTHER" id="PTHR36837">
    <property type="entry name" value="POLY(3-HYDROXYALKANOATE) POLYMERASE SUBUNIT PHAC"/>
    <property type="match status" value="1"/>
</dbReference>
<sequence>MKKEPTTTSARPVAAGLHMQWIDYCGDVLWRTAATMDTLRERSDNMEEHEKAGMPPLLHFNAEEVADAHDFSPPSNYRLLHITRCGTDGLERFVRPDAAPVIVVDPRAGHGPGIGGFRRDSEVGMALREGHTVYFVVFDPLPVEGQTISAVVESVARFIAIVCRRHPRQQPIVYGNCQGGWAVMMALSHCGRRTGLAVLNGSPLSYWAGAPGVNPMRLGGAFGGGAWLAHLAADLGAGRFDGAGLVQNFELLQPEAVWKKYDGLWAQPEREHDRFLEFERWWNAFYFLGREEILSIVRDLFIGNKLERGQVVVDGHCRADLRRFATPLVIFCSWGDNITPPHQALGWLRAIHGSTADLVAAGQRIVYLIDARIGHLGIFVSADIALHQHRAILRHVREIQSLPPGLYQMRVDAGGGAVFEPRRLEDLAFDPQPPGFAAAHELSEALDALYGAFLSPWLRLVASRESADLLAHWHPMRVSRQCWSPRKVAAMAVLPRLKEGARAAAAQPAQRDTNTWYRLERIASDAVHDGIQAWRQWRDLAAEAWFLWLFGASVSGVPKPNPPNVASKCATCSARHLGAGATGCCEFSEHCAILSGSPA</sequence>
<dbReference type="EMBL" id="JAEQNE010000002">
    <property type="protein sequence ID" value="MBL0391207.1"/>
    <property type="molecule type" value="Genomic_DNA"/>
</dbReference>
<accession>A0A936Z0C7</accession>
<dbReference type="InterPro" id="IPR051321">
    <property type="entry name" value="PHA/PHB_synthase"/>
</dbReference>
<reference evidence="1 2" key="1">
    <citation type="journal article" date="2017" name="Int. J. Syst. Evol. Microbiol.">
        <title>Ramlibacter monticola sp. nov., isolated from forest soil.</title>
        <authorList>
            <person name="Chaudhary D.K."/>
            <person name="Kim J."/>
        </authorList>
    </citation>
    <scope>NUCLEOTIDE SEQUENCE [LARGE SCALE GENOMIC DNA]</scope>
    <source>
        <strain evidence="1 2">KACC 19175</strain>
    </source>
</reference>
<dbReference type="SUPFAM" id="SSF53474">
    <property type="entry name" value="alpha/beta-Hydrolases"/>
    <property type="match status" value="1"/>
</dbReference>
<dbReference type="PANTHER" id="PTHR36837:SF2">
    <property type="entry name" value="POLY(3-HYDROXYALKANOATE) POLYMERASE SUBUNIT PHAC"/>
    <property type="match status" value="1"/>
</dbReference>
<evidence type="ECO:0000313" key="2">
    <source>
        <dbReference type="Proteomes" id="UP000599109"/>
    </source>
</evidence>
<protein>
    <submittedName>
        <fullName evidence="1">DUF3141 domain-containing protein</fullName>
    </submittedName>
</protein>